<gene>
    <name evidence="1" type="ORF">LCGC14_1279030</name>
</gene>
<reference evidence="1" key="1">
    <citation type="journal article" date="2015" name="Nature">
        <title>Complex archaea that bridge the gap between prokaryotes and eukaryotes.</title>
        <authorList>
            <person name="Spang A."/>
            <person name="Saw J.H."/>
            <person name="Jorgensen S.L."/>
            <person name="Zaremba-Niedzwiedzka K."/>
            <person name="Martijn J."/>
            <person name="Lind A.E."/>
            <person name="van Eijk R."/>
            <person name="Schleper C."/>
            <person name="Guy L."/>
            <person name="Ettema T.J."/>
        </authorList>
    </citation>
    <scope>NUCLEOTIDE SEQUENCE</scope>
</reference>
<dbReference type="EMBL" id="LAZR01007258">
    <property type="protein sequence ID" value="KKM86424.1"/>
    <property type="molecule type" value="Genomic_DNA"/>
</dbReference>
<comment type="caution">
    <text evidence="1">The sequence shown here is derived from an EMBL/GenBank/DDBJ whole genome shotgun (WGS) entry which is preliminary data.</text>
</comment>
<protein>
    <submittedName>
        <fullName evidence="1">Uncharacterized protein</fullName>
    </submittedName>
</protein>
<name>A0A0F9KVQ1_9ZZZZ</name>
<dbReference type="AlphaFoldDB" id="A0A0F9KVQ1"/>
<accession>A0A0F9KVQ1</accession>
<proteinExistence type="predicted"/>
<organism evidence="1">
    <name type="scientific">marine sediment metagenome</name>
    <dbReference type="NCBI Taxonomy" id="412755"/>
    <lineage>
        <taxon>unclassified sequences</taxon>
        <taxon>metagenomes</taxon>
        <taxon>ecological metagenomes</taxon>
    </lineage>
</organism>
<sequence>MLGEKNVATVNWGPTMPMNLKAICGPGGLKRIAPSVRDLGKTILLDALKRHSENLSHRNNLLKLSDGSIPTLITRLSGPGIIYELVSFYTNTDGVSTDGTTT</sequence>
<evidence type="ECO:0000313" key="1">
    <source>
        <dbReference type="EMBL" id="KKM86424.1"/>
    </source>
</evidence>